<evidence type="ECO:0008006" key="7">
    <source>
        <dbReference type="Google" id="ProtNLM"/>
    </source>
</evidence>
<dbReference type="GO" id="GO:0003995">
    <property type="term" value="F:acyl-CoA dehydrogenase activity"/>
    <property type="evidence" value="ECO:0007669"/>
    <property type="project" value="TreeGrafter"/>
</dbReference>
<dbReference type="InterPro" id="IPR009100">
    <property type="entry name" value="AcylCoA_DH/oxidase_NM_dom_sf"/>
</dbReference>
<dbReference type="Proteomes" id="UP000298551">
    <property type="component" value="Chromosome"/>
</dbReference>
<dbReference type="InterPro" id="IPR037069">
    <property type="entry name" value="AcylCoA_DH/ox_N_sf"/>
</dbReference>
<organism evidence="5 6">
    <name type="scientific">Pseudomonas putida</name>
    <name type="common">Arthrobacter siderocapsulatus</name>
    <dbReference type="NCBI Taxonomy" id="303"/>
    <lineage>
        <taxon>Bacteria</taxon>
        <taxon>Pseudomonadati</taxon>
        <taxon>Pseudomonadota</taxon>
        <taxon>Gammaproteobacteria</taxon>
        <taxon>Pseudomonadales</taxon>
        <taxon>Pseudomonadaceae</taxon>
        <taxon>Pseudomonas</taxon>
    </lineage>
</organism>
<dbReference type="InterPro" id="IPR050741">
    <property type="entry name" value="Acyl-CoA_dehydrogenase"/>
</dbReference>
<evidence type="ECO:0000256" key="2">
    <source>
        <dbReference type="ARBA" id="ARBA00049661"/>
    </source>
</evidence>
<dbReference type="InterPro" id="IPR036250">
    <property type="entry name" value="AcylCo_DH-like_C"/>
</dbReference>
<dbReference type="PANTHER" id="PTHR48083">
    <property type="entry name" value="MEDIUM-CHAIN SPECIFIC ACYL-COA DEHYDROGENASE, MITOCHONDRIAL-RELATED"/>
    <property type="match status" value="1"/>
</dbReference>
<dbReference type="GO" id="GO:0016712">
    <property type="term" value="F:oxidoreductase activity, acting on paired donors, with incorporation or reduction of molecular oxygen, reduced flavin or flavoprotein as one donor, and incorporation of one atom of oxygen"/>
    <property type="evidence" value="ECO:0007669"/>
    <property type="project" value="TreeGrafter"/>
</dbReference>
<name>A0A4D6XCR4_PSEPU</name>
<accession>A0A4D6XCR4</accession>
<proteinExistence type="inferred from homology"/>
<dbReference type="Pfam" id="PF08028">
    <property type="entry name" value="Acyl-CoA_dh_2"/>
    <property type="match status" value="1"/>
</dbReference>
<feature type="domain" description="Acyl-CoA dehydrogenase/oxidase N-terminal" evidence="3">
    <location>
        <begin position="33"/>
        <end position="96"/>
    </location>
</feature>
<dbReference type="InterPro" id="IPR013107">
    <property type="entry name" value="Acyl-CoA_DH_C"/>
</dbReference>
<evidence type="ECO:0000256" key="1">
    <source>
        <dbReference type="ARBA" id="ARBA00023002"/>
    </source>
</evidence>
<dbReference type="SUPFAM" id="SSF56645">
    <property type="entry name" value="Acyl-CoA dehydrogenase NM domain-like"/>
    <property type="match status" value="1"/>
</dbReference>
<dbReference type="PIRSF" id="PIRSF016578">
    <property type="entry name" value="HsaA"/>
    <property type="match status" value="1"/>
</dbReference>
<dbReference type="RefSeq" id="WP_136915628.1">
    <property type="nucleotide sequence ID" value="NZ_CP039371.1"/>
</dbReference>
<dbReference type="InterPro" id="IPR046373">
    <property type="entry name" value="Acyl-CoA_Oxase/DH_mid-dom_sf"/>
</dbReference>
<dbReference type="Gene3D" id="1.10.540.10">
    <property type="entry name" value="Acyl-CoA dehydrogenase/oxidase, N-terminal domain"/>
    <property type="match status" value="1"/>
</dbReference>
<dbReference type="GO" id="GO:0005737">
    <property type="term" value="C:cytoplasm"/>
    <property type="evidence" value="ECO:0007669"/>
    <property type="project" value="TreeGrafter"/>
</dbReference>
<dbReference type="EMBL" id="CP039371">
    <property type="protein sequence ID" value="QCI13509.1"/>
    <property type="molecule type" value="Genomic_DNA"/>
</dbReference>
<dbReference type="GO" id="GO:0033539">
    <property type="term" value="P:fatty acid beta-oxidation using acyl-CoA dehydrogenase"/>
    <property type="evidence" value="ECO:0007669"/>
    <property type="project" value="TreeGrafter"/>
</dbReference>
<dbReference type="Pfam" id="PF02771">
    <property type="entry name" value="Acyl-CoA_dh_N"/>
    <property type="match status" value="1"/>
</dbReference>
<dbReference type="InterPro" id="IPR013786">
    <property type="entry name" value="AcylCoA_DH/ox_N"/>
</dbReference>
<keyword evidence="1" id="KW-0560">Oxidoreductase</keyword>
<dbReference type="Gene3D" id="2.40.110.10">
    <property type="entry name" value="Butyryl-CoA Dehydrogenase, subunit A, domain 2"/>
    <property type="match status" value="1"/>
</dbReference>
<feature type="domain" description="Acyl-CoA dehydrogenase C-terminal" evidence="4">
    <location>
        <begin position="245"/>
        <end position="378"/>
    </location>
</feature>
<evidence type="ECO:0000259" key="4">
    <source>
        <dbReference type="Pfam" id="PF08028"/>
    </source>
</evidence>
<reference evidence="6" key="1">
    <citation type="submission" date="2019-04" db="EMBL/GenBank/DDBJ databases">
        <title>Genome sequence of Pseudomonas putida 1290, an auxin catabolizing strain.</title>
        <authorList>
            <person name="Laird T.S."/>
            <person name="Leveau J.H.J."/>
        </authorList>
    </citation>
    <scope>NUCLEOTIDE SEQUENCE [LARGE SCALE GENOMIC DNA]</scope>
    <source>
        <strain evidence="6">1290</strain>
    </source>
</reference>
<comment type="similarity">
    <text evidence="2">Belongs to the HpaH/HsaA monooxygenase family.</text>
</comment>
<evidence type="ECO:0000313" key="5">
    <source>
        <dbReference type="EMBL" id="QCI13509.1"/>
    </source>
</evidence>
<protein>
    <recommendedName>
        <fullName evidence="7">Acyl-CoA dehydrogenase</fullName>
    </recommendedName>
</protein>
<dbReference type="PANTHER" id="PTHR48083:SF19">
    <property type="entry name" value="FLAVIN-DEPENDENT MONOOXYGENASE, OXYGENASE SUBUNIT HSAA"/>
    <property type="match status" value="1"/>
</dbReference>
<dbReference type="Gene3D" id="1.20.140.10">
    <property type="entry name" value="Butyryl-CoA Dehydrogenase, subunit A, domain 3"/>
    <property type="match status" value="1"/>
</dbReference>
<dbReference type="GO" id="GO:0050660">
    <property type="term" value="F:flavin adenine dinucleotide binding"/>
    <property type="evidence" value="ECO:0007669"/>
    <property type="project" value="InterPro"/>
</dbReference>
<dbReference type="SUPFAM" id="SSF47203">
    <property type="entry name" value="Acyl-CoA dehydrogenase C-terminal domain-like"/>
    <property type="match status" value="1"/>
</dbReference>
<evidence type="ECO:0000313" key="6">
    <source>
        <dbReference type="Proteomes" id="UP000298551"/>
    </source>
</evidence>
<gene>
    <name evidence="5" type="ORF">E6B08_20065</name>
</gene>
<dbReference type="OrthoDB" id="7316074at2"/>
<evidence type="ECO:0000259" key="3">
    <source>
        <dbReference type="Pfam" id="PF02771"/>
    </source>
</evidence>
<dbReference type="AlphaFoldDB" id="A0A4D6XCR4"/>
<sequence length="403" mass="43996">MTTMNLSNTKLPTPYSSSEARLIQAAKDLVPMVREYAREADRSRRIPEAVIAAMREAGLLKAMRPVEAGGSSISFAAFIEIVRHLSRGDASTGWVAAFLISHEWLLSRLNAQAQAEVFSDGEGLAAAAAAPPGSAERVEGGYRVSGRWRFASAILHSKWVVVSAGSPETGPLAVIARIDEGTIHDTWHVPGMRATGSNDFELCDAFIPEHRVVDFIRYSSRENDGAALYPSYHVLQYPMYRVLSLIHGAVAVGTAEAALEMYPAAMTHRMRPASRQLLVEEPGTWSAFGEATQQLQIAQLLLDEAVSRTEHLYRRGSDEPALEERARLNLCVTASGTEALKAVDILLQNAGASIQRDGHPLELICRNTQVMRNHAVLDWRYAQMLAGRALLGQGLGPHADAMY</sequence>